<dbReference type="GO" id="GO:0043410">
    <property type="term" value="P:positive regulation of MAPK cascade"/>
    <property type="evidence" value="ECO:0007669"/>
    <property type="project" value="TreeGrafter"/>
</dbReference>
<dbReference type="AlphaFoldDB" id="R7TP89"/>
<feature type="transmembrane region" description="Helical" evidence="10">
    <location>
        <begin position="133"/>
        <end position="156"/>
    </location>
</feature>
<dbReference type="EMBL" id="KB309785">
    <property type="protein sequence ID" value="ELT93306.1"/>
    <property type="molecule type" value="Genomic_DNA"/>
</dbReference>
<accession>R7TP89</accession>
<keyword evidence="3 9" id="KW-0812">Transmembrane</keyword>
<evidence type="ECO:0000256" key="2">
    <source>
        <dbReference type="ARBA" id="ARBA00022475"/>
    </source>
</evidence>
<dbReference type="FunFam" id="1.20.1070.10:FF:000260">
    <property type="entry name" value="Dopamine receptor 1"/>
    <property type="match status" value="1"/>
</dbReference>
<keyword evidence="6 10" id="KW-0472">Membrane</keyword>
<dbReference type="PROSITE" id="PS00237">
    <property type="entry name" value="G_PROTEIN_RECEP_F1_1"/>
    <property type="match status" value="1"/>
</dbReference>
<protein>
    <recommendedName>
        <fullName evidence="11">G-protein coupled receptors family 1 profile domain-containing protein</fullName>
    </recommendedName>
</protein>
<dbReference type="Proteomes" id="UP000014760">
    <property type="component" value="Unassembled WGS sequence"/>
</dbReference>
<feature type="transmembrane region" description="Helical" evidence="10">
    <location>
        <begin position="17"/>
        <end position="42"/>
    </location>
</feature>
<dbReference type="HOGENOM" id="CLU_009579_11_0_1"/>
<evidence type="ECO:0000313" key="13">
    <source>
        <dbReference type="EnsemblMetazoa" id="CapteP143285"/>
    </source>
</evidence>
<gene>
    <name evidence="12" type="ORF">CAPTEDRAFT_143285</name>
</gene>
<dbReference type="GO" id="GO:0071880">
    <property type="term" value="P:adenylate cyclase-activating adrenergic receptor signaling pathway"/>
    <property type="evidence" value="ECO:0007669"/>
    <property type="project" value="TreeGrafter"/>
</dbReference>
<dbReference type="PRINTS" id="PR01102">
    <property type="entry name" value="5HT6RECEPTR"/>
</dbReference>
<evidence type="ECO:0000256" key="10">
    <source>
        <dbReference type="SAM" id="Phobius"/>
    </source>
</evidence>
<dbReference type="Gene3D" id="1.20.1070.10">
    <property type="entry name" value="Rhodopsin 7-helix transmembrane proteins"/>
    <property type="match status" value="1"/>
</dbReference>
<feature type="transmembrane region" description="Helical" evidence="10">
    <location>
        <begin position="54"/>
        <end position="79"/>
    </location>
</feature>
<organism evidence="12">
    <name type="scientific">Capitella teleta</name>
    <name type="common">Polychaete worm</name>
    <dbReference type="NCBI Taxonomy" id="283909"/>
    <lineage>
        <taxon>Eukaryota</taxon>
        <taxon>Metazoa</taxon>
        <taxon>Spiralia</taxon>
        <taxon>Lophotrochozoa</taxon>
        <taxon>Annelida</taxon>
        <taxon>Polychaeta</taxon>
        <taxon>Sedentaria</taxon>
        <taxon>Scolecida</taxon>
        <taxon>Capitellidae</taxon>
        <taxon>Capitella</taxon>
    </lineage>
</organism>
<proteinExistence type="inferred from homology"/>
<evidence type="ECO:0000259" key="11">
    <source>
        <dbReference type="PROSITE" id="PS50262"/>
    </source>
</evidence>
<evidence type="ECO:0000256" key="9">
    <source>
        <dbReference type="RuleBase" id="RU000688"/>
    </source>
</evidence>
<evidence type="ECO:0000313" key="14">
    <source>
        <dbReference type="Proteomes" id="UP000014760"/>
    </source>
</evidence>
<dbReference type="InterPro" id="IPR017452">
    <property type="entry name" value="GPCR_Rhodpsn_7TM"/>
</dbReference>
<reference evidence="13" key="3">
    <citation type="submission" date="2015-06" db="UniProtKB">
        <authorList>
            <consortium name="EnsemblMetazoa"/>
        </authorList>
    </citation>
    <scope>IDENTIFICATION</scope>
</reference>
<keyword evidence="7 9" id="KW-0675">Receptor</keyword>
<dbReference type="GO" id="GO:0005886">
    <property type="term" value="C:plasma membrane"/>
    <property type="evidence" value="ECO:0007669"/>
    <property type="project" value="UniProtKB-SubCell"/>
</dbReference>
<dbReference type="OMA" id="FCNIWIS"/>
<dbReference type="EMBL" id="AMQN01029859">
    <property type="status" value="NOT_ANNOTATED_CDS"/>
    <property type="molecule type" value="Genomic_DNA"/>
</dbReference>
<feature type="transmembrane region" description="Helical" evidence="10">
    <location>
        <begin position="273"/>
        <end position="295"/>
    </location>
</feature>
<dbReference type="PANTHER" id="PTHR24248">
    <property type="entry name" value="ADRENERGIC RECEPTOR-RELATED G-PROTEIN COUPLED RECEPTOR"/>
    <property type="match status" value="1"/>
</dbReference>
<reference evidence="12 14" key="2">
    <citation type="journal article" date="2013" name="Nature">
        <title>Insights into bilaterian evolution from three spiralian genomes.</title>
        <authorList>
            <person name="Simakov O."/>
            <person name="Marletaz F."/>
            <person name="Cho S.J."/>
            <person name="Edsinger-Gonzales E."/>
            <person name="Havlak P."/>
            <person name="Hellsten U."/>
            <person name="Kuo D.H."/>
            <person name="Larsson T."/>
            <person name="Lv J."/>
            <person name="Arendt D."/>
            <person name="Savage R."/>
            <person name="Osoegawa K."/>
            <person name="de Jong P."/>
            <person name="Grimwood J."/>
            <person name="Chapman J.A."/>
            <person name="Shapiro H."/>
            <person name="Aerts A."/>
            <person name="Otillar R.P."/>
            <person name="Terry A.Y."/>
            <person name="Boore J.L."/>
            <person name="Grigoriev I.V."/>
            <person name="Lindberg D.R."/>
            <person name="Seaver E.C."/>
            <person name="Weisblat D.A."/>
            <person name="Putnam N.H."/>
            <person name="Rokhsar D.S."/>
        </authorList>
    </citation>
    <scope>NUCLEOTIDE SEQUENCE</scope>
    <source>
        <strain evidence="12 14">I ESC-2004</strain>
    </source>
</reference>
<dbReference type="SUPFAM" id="SSF81321">
    <property type="entry name" value="Family A G protein-coupled receptor-like"/>
    <property type="match status" value="1"/>
</dbReference>
<feature type="transmembrane region" description="Helical" evidence="10">
    <location>
        <begin position="176"/>
        <end position="201"/>
    </location>
</feature>
<dbReference type="PROSITE" id="PS50262">
    <property type="entry name" value="G_PROTEIN_RECEP_F1_2"/>
    <property type="match status" value="1"/>
</dbReference>
<evidence type="ECO:0000256" key="4">
    <source>
        <dbReference type="ARBA" id="ARBA00022989"/>
    </source>
</evidence>
<dbReference type="CDD" id="cd15065">
    <property type="entry name" value="7tmA_Ap5-HTB1-like"/>
    <property type="match status" value="1"/>
</dbReference>
<evidence type="ECO:0000256" key="7">
    <source>
        <dbReference type="ARBA" id="ARBA00023170"/>
    </source>
</evidence>
<dbReference type="FunCoup" id="R7TP89">
    <property type="interactions" value="141"/>
</dbReference>
<comment type="subcellular location">
    <subcellularLocation>
        <location evidence="1">Cell membrane</location>
        <topology evidence="1">Multi-pass membrane protein</topology>
    </subcellularLocation>
</comment>
<dbReference type="PANTHER" id="PTHR24248:SF187">
    <property type="entry name" value="OCTOPAMINE RECEPTOR BETA-2R"/>
    <property type="match status" value="1"/>
</dbReference>
<name>R7TP89_CAPTE</name>
<feature type="transmembrane region" description="Helical" evidence="10">
    <location>
        <begin position="91"/>
        <end position="112"/>
    </location>
</feature>
<keyword evidence="2" id="KW-1003">Cell membrane</keyword>
<dbReference type="InterPro" id="IPR000276">
    <property type="entry name" value="GPCR_Rhodpsn"/>
</dbReference>
<dbReference type="Pfam" id="PF00001">
    <property type="entry name" value="7tm_1"/>
    <property type="match status" value="1"/>
</dbReference>
<dbReference type="STRING" id="283909.R7TP89"/>
<reference evidence="14" key="1">
    <citation type="submission" date="2012-12" db="EMBL/GenBank/DDBJ databases">
        <authorList>
            <person name="Hellsten U."/>
            <person name="Grimwood J."/>
            <person name="Chapman J.A."/>
            <person name="Shapiro H."/>
            <person name="Aerts A."/>
            <person name="Otillar R.P."/>
            <person name="Terry A.Y."/>
            <person name="Boore J.L."/>
            <person name="Simakov O."/>
            <person name="Marletaz F."/>
            <person name="Cho S.-J."/>
            <person name="Edsinger-Gonzales E."/>
            <person name="Havlak P."/>
            <person name="Kuo D.-H."/>
            <person name="Larsson T."/>
            <person name="Lv J."/>
            <person name="Arendt D."/>
            <person name="Savage R."/>
            <person name="Osoegawa K."/>
            <person name="de Jong P."/>
            <person name="Lindberg D.R."/>
            <person name="Seaver E.C."/>
            <person name="Weisblat D.A."/>
            <person name="Putnam N.H."/>
            <person name="Grigoriev I.V."/>
            <person name="Rokhsar D.S."/>
        </authorList>
    </citation>
    <scope>NUCLEOTIDE SEQUENCE</scope>
    <source>
        <strain evidence="14">I ESC-2004</strain>
    </source>
</reference>
<evidence type="ECO:0000256" key="8">
    <source>
        <dbReference type="ARBA" id="ARBA00023224"/>
    </source>
</evidence>
<evidence type="ECO:0000313" key="12">
    <source>
        <dbReference type="EMBL" id="ELT93306.1"/>
    </source>
</evidence>
<keyword evidence="14" id="KW-1185">Reference proteome</keyword>
<feature type="domain" description="G-protein coupled receptors family 1 profile" evidence="11">
    <location>
        <begin position="33"/>
        <end position="304"/>
    </location>
</feature>
<sequence length="383" mass="43509">MDKVLEEQEPLNTVEKIVIGLILSLIIVFAIAGNMLVIVAILTDRNLRKTSNYFIVSLAVADTLVASLVMTFAVANDILGYWVFGETFCNMWLSFDVMCSTASILNLCAISLDRYIHIRSPLHYERRMTPRRTLAGVASLWLLSALISFLPIQLGWHRLNQDDLDFDDHFSCLLTLNTMYAVISSSVSFFIPCFVMVFIYVKLYQYARMHVKNIKRTWATGHPPPPCSGSANQPLESNRGQYKLQDHKAAVTLGVIMGTFLFCWVPFFTINIIGSFCGTCIPPVVFAIFTWLGYLNSTMNPVIYSIFNVEFREAFKRVLTFRQCCQRLCYRTDYDFDKPIRTNGAAHGIEYGTVNSPNYQHKKNKIKTDAITDNLLSEKITSV</sequence>
<dbReference type="PRINTS" id="PR00237">
    <property type="entry name" value="GPCRRHODOPSN"/>
</dbReference>
<dbReference type="EnsemblMetazoa" id="CapteT143285">
    <property type="protein sequence ID" value="CapteP143285"/>
    <property type="gene ID" value="CapteG143285"/>
</dbReference>
<keyword evidence="8 9" id="KW-0807">Transducer</keyword>
<evidence type="ECO:0000256" key="1">
    <source>
        <dbReference type="ARBA" id="ARBA00004651"/>
    </source>
</evidence>
<dbReference type="GO" id="GO:0004989">
    <property type="term" value="F:octopamine receptor activity"/>
    <property type="evidence" value="ECO:0007669"/>
    <property type="project" value="TreeGrafter"/>
</dbReference>
<dbReference type="SMART" id="SM01381">
    <property type="entry name" value="7TM_GPCR_Srsx"/>
    <property type="match status" value="1"/>
</dbReference>
<evidence type="ECO:0000256" key="6">
    <source>
        <dbReference type="ARBA" id="ARBA00023136"/>
    </source>
</evidence>
<keyword evidence="4 10" id="KW-1133">Transmembrane helix</keyword>
<dbReference type="OrthoDB" id="5957871at2759"/>
<evidence type="ECO:0000256" key="3">
    <source>
        <dbReference type="ARBA" id="ARBA00022692"/>
    </source>
</evidence>
<feature type="transmembrane region" description="Helical" evidence="10">
    <location>
        <begin position="249"/>
        <end position="267"/>
    </location>
</feature>
<keyword evidence="5 9" id="KW-0297">G-protein coupled receptor</keyword>
<evidence type="ECO:0000256" key="5">
    <source>
        <dbReference type="ARBA" id="ARBA00023040"/>
    </source>
</evidence>
<comment type="similarity">
    <text evidence="9">Belongs to the G-protein coupled receptor 1 family.</text>
</comment>